<gene>
    <name evidence="11" type="ORF">CDSE_0383</name>
</gene>
<dbReference type="SUPFAM" id="SSF82689">
    <property type="entry name" value="Mechanosensitive channel protein MscS (YggB), C-terminal domain"/>
    <property type="match status" value="1"/>
</dbReference>
<dbReference type="GO" id="GO:0008381">
    <property type="term" value="F:mechanosensitive monoatomic ion channel activity"/>
    <property type="evidence" value="ECO:0007669"/>
    <property type="project" value="InterPro"/>
</dbReference>
<dbReference type="Gene3D" id="3.30.70.100">
    <property type="match status" value="1"/>
</dbReference>
<dbReference type="InterPro" id="IPR049278">
    <property type="entry name" value="MS_channel_C"/>
</dbReference>
<keyword evidence="12" id="KW-1185">Reference proteome</keyword>
<protein>
    <recommendedName>
        <fullName evidence="7">Small-conductance mechanosensitive channel</fullName>
    </recommendedName>
</protein>
<keyword evidence="7" id="KW-0406">Ion transport</keyword>
<evidence type="ECO:0000256" key="5">
    <source>
        <dbReference type="ARBA" id="ARBA00022989"/>
    </source>
</evidence>
<dbReference type="GO" id="GO:0005886">
    <property type="term" value="C:plasma membrane"/>
    <property type="evidence" value="ECO:0007669"/>
    <property type="project" value="UniProtKB-SubCell"/>
</dbReference>
<name>M1LLU4_9PROT</name>
<evidence type="ECO:0000313" key="12">
    <source>
        <dbReference type="Proteomes" id="UP000011547"/>
    </source>
</evidence>
<dbReference type="Gene3D" id="2.30.30.60">
    <property type="match status" value="1"/>
</dbReference>
<dbReference type="KEGG" id="kde:CDSE_0383"/>
<evidence type="ECO:0000259" key="8">
    <source>
        <dbReference type="Pfam" id="PF00924"/>
    </source>
</evidence>
<dbReference type="Gene3D" id="1.10.287.1260">
    <property type="match status" value="1"/>
</dbReference>
<dbReference type="InterPro" id="IPR011066">
    <property type="entry name" value="MscS_channel_C_sf"/>
</dbReference>
<feature type="transmembrane region" description="Helical" evidence="7">
    <location>
        <begin position="93"/>
        <end position="124"/>
    </location>
</feature>
<comment type="function">
    <text evidence="7">Mechanosensitive channel that participates in the regulation of osmotic pressure changes within the cell, opening in response to stretch forces in the membrane lipid bilayer, without the need for other proteins. Contributes to normal resistance to hypoosmotic shock. Forms an ion channel of 1.0 nanosiemens conductance with a slight preference for anions.</text>
</comment>
<keyword evidence="5 7" id="KW-1133">Transmembrane helix</keyword>
<proteinExistence type="inferred from homology"/>
<dbReference type="SUPFAM" id="SSF50182">
    <property type="entry name" value="Sm-like ribonucleoproteins"/>
    <property type="match status" value="1"/>
</dbReference>
<dbReference type="PATRIC" id="fig|1208919.3.peg.149"/>
<dbReference type="InterPro" id="IPR023408">
    <property type="entry name" value="MscS_beta-dom_sf"/>
</dbReference>
<evidence type="ECO:0000256" key="7">
    <source>
        <dbReference type="RuleBase" id="RU369025"/>
    </source>
</evidence>
<dbReference type="PANTHER" id="PTHR30221:SF1">
    <property type="entry name" value="SMALL-CONDUCTANCE MECHANOSENSITIVE CHANNEL"/>
    <property type="match status" value="1"/>
</dbReference>
<reference evidence="11 12" key="1">
    <citation type="journal article" date="2013" name="Genome Biol. Evol.">
        <title>Genome evolution and phylogenomic analysis of candidatus kinetoplastibacterium, the betaproteobacterial endosymbionts of strigomonas and angomonas.</title>
        <authorList>
            <person name="Alves J.M."/>
            <person name="Serrano M.G."/>
            <person name="Maia da Silva F."/>
            <person name="Voegtly L.J."/>
            <person name="Matveyev A.V."/>
            <person name="Teixeira M.M."/>
            <person name="Camargo E.P."/>
            <person name="Buck G.A."/>
        </authorList>
    </citation>
    <scope>NUCLEOTIDE SEQUENCE [LARGE SCALE GENOMIC DNA]</scope>
    <source>
        <strain evidence="11 12">TCC079E</strain>
    </source>
</reference>
<dbReference type="Pfam" id="PF00924">
    <property type="entry name" value="MS_channel_2nd"/>
    <property type="match status" value="1"/>
</dbReference>
<feature type="transmembrane region" description="Helical" evidence="7">
    <location>
        <begin position="23"/>
        <end position="48"/>
    </location>
</feature>
<keyword evidence="7" id="KW-0813">Transport</keyword>
<dbReference type="InterPro" id="IPR011014">
    <property type="entry name" value="MscS_channel_TM-2"/>
</dbReference>
<dbReference type="EMBL" id="CP003803">
    <property type="protein sequence ID" value="AGF46712.1"/>
    <property type="molecule type" value="Genomic_DNA"/>
</dbReference>
<feature type="domain" description="Mechanosensitive ion channel transmembrane helices 2/3" evidence="10">
    <location>
        <begin position="76"/>
        <end position="109"/>
    </location>
</feature>
<feature type="domain" description="Mechanosensitive ion channel MscS C-terminal" evidence="9">
    <location>
        <begin position="184"/>
        <end position="263"/>
    </location>
</feature>
<dbReference type="InterPro" id="IPR045275">
    <property type="entry name" value="MscS_archaea/bacteria_type"/>
</dbReference>
<comment type="subunit">
    <text evidence="7">Homoheptamer.</text>
</comment>
<evidence type="ECO:0000256" key="3">
    <source>
        <dbReference type="ARBA" id="ARBA00022475"/>
    </source>
</evidence>
<feature type="transmembrane region" description="Helical" evidence="7">
    <location>
        <begin position="60"/>
        <end position="87"/>
    </location>
</feature>
<comment type="similarity">
    <text evidence="2 7">Belongs to the MscS (TC 1.A.23) family.</text>
</comment>
<dbReference type="eggNOG" id="COG0668">
    <property type="taxonomic scope" value="Bacteria"/>
</dbReference>
<dbReference type="InterPro" id="IPR049142">
    <property type="entry name" value="MS_channel_1st"/>
</dbReference>
<keyword evidence="7" id="KW-0997">Cell inner membrane</keyword>
<evidence type="ECO:0000256" key="2">
    <source>
        <dbReference type="ARBA" id="ARBA00008017"/>
    </source>
</evidence>
<evidence type="ECO:0000259" key="9">
    <source>
        <dbReference type="Pfam" id="PF21082"/>
    </source>
</evidence>
<dbReference type="PANTHER" id="PTHR30221">
    <property type="entry name" value="SMALL-CONDUCTANCE MECHANOSENSITIVE CHANNEL"/>
    <property type="match status" value="1"/>
</dbReference>
<dbReference type="Proteomes" id="UP000011547">
    <property type="component" value="Chromosome"/>
</dbReference>
<accession>M1LLU4</accession>
<evidence type="ECO:0000313" key="11">
    <source>
        <dbReference type="EMBL" id="AGF46712.1"/>
    </source>
</evidence>
<organism evidence="11 12">
    <name type="scientific">Candidatus Kinetoplastidibacterium desouzai TCC079E</name>
    <dbReference type="NCBI Taxonomy" id="1208919"/>
    <lineage>
        <taxon>Bacteria</taxon>
        <taxon>Pseudomonadati</taxon>
        <taxon>Pseudomonadota</taxon>
        <taxon>Betaproteobacteria</taxon>
        <taxon>Candidatus Kinetoplastidibacterium</taxon>
    </lineage>
</organism>
<comment type="caution">
    <text evidence="7">Lacks conserved residue(s) required for the propagation of feature annotation.</text>
</comment>
<evidence type="ECO:0000256" key="1">
    <source>
        <dbReference type="ARBA" id="ARBA00004651"/>
    </source>
</evidence>
<keyword evidence="7" id="KW-0407">Ion channel</keyword>
<feature type="domain" description="Mechanosensitive ion channel MscS" evidence="8">
    <location>
        <begin position="111"/>
        <end position="178"/>
    </location>
</feature>
<evidence type="ECO:0000259" key="10">
    <source>
        <dbReference type="Pfam" id="PF21088"/>
    </source>
</evidence>
<keyword evidence="3" id="KW-1003">Cell membrane</keyword>
<dbReference type="STRING" id="1208919.CDSE_0383"/>
<dbReference type="InterPro" id="IPR006685">
    <property type="entry name" value="MscS_channel_2nd"/>
</dbReference>
<keyword evidence="6 7" id="KW-0472">Membrane</keyword>
<comment type="subcellular location">
    <subcellularLocation>
        <location evidence="7">Cell inner membrane</location>
        <topology evidence="7">Multi-pass membrane protein</topology>
    </subcellularLocation>
    <subcellularLocation>
        <location evidence="1">Cell membrane</location>
        <topology evidence="1">Multi-pass membrane protein</topology>
    </subcellularLocation>
</comment>
<dbReference type="HOGENOM" id="CLU_037945_1_1_4"/>
<dbReference type="AlphaFoldDB" id="M1LLU4"/>
<dbReference type="InterPro" id="IPR010920">
    <property type="entry name" value="LSM_dom_sf"/>
</dbReference>
<dbReference type="SUPFAM" id="SSF82861">
    <property type="entry name" value="Mechanosensitive channel protein MscS (YggB), transmembrane region"/>
    <property type="match status" value="1"/>
</dbReference>
<dbReference type="Pfam" id="PF21088">
    <property type="entry name" value="MS_channel_1st"/>
    <property type="match status" value="1"/>
</dbReference>
<dbReference type="Pfam" id="PF21082">
    <property type="entry name" value="MS_channel_3rd"/>
    <property type="match status" value="1"/>
</dbReference>
<keyword evidence="4 7" id="KW-0812">Transmembrane</keyword>
<evidence type="ECO:0000256" key="6">
    <source>
        <dbReference type="ARBA" id="ARBA00023136"/>
    </source>
</evidence>
<sequence length="274" mass="31222">MCRICYLYSFNSCRFHMFVIKDILFNLLFSVLIFISGWWLSSVVGRWFRRAVSFSSHIDVTVVPMLSSLIVWSIRILTSITVLARFGVQTASIVAVLGAAGLAIGLALQGTLQNIAAGIMLLLLRPIRVSEYISLNSGEEGTVQEVGLFLTKIIQPDGIHLTLPNSMVWNSTINNFSRNSVRRVDIPVYLRYEEDIDFAIRVIMDVVLANSYLLHDPEPLVKVVEYRNSSIVINVRVWSDSSKYWDLRWSLYNEIWKALNKNGFKVPFPIKEIN</sequence>
<evidence type="ECO:0000256" key="4">
    <source>
        <dbReference type="ARBA" id="ARBA00022692"/>
    </source>
</evidence>